<dbReference type="PANTHER" id="PTHR43716:SF1">
    <property type="entry name" value="D-2-HYDROXYGLUTARATE DEHYDROGENASE, MITOCHONDRIAL"/>
    <property type="match status" value="1"/>
</dbReference>
<evidence type="ECO:0000256" key="2">
    <source>
        <dbReference type="ARBA" id="ARBA00008000"/>
    </source>
</evidence>
<protein>
    <submittedName>
        <fullName evidence="7">D-2-hydroxyglutarate dehydrogenase</fullName>
    </submittedName>
</protein>
<comment type="similarity">
    <text evidence="2">Belongs to the FAD-binding oxidoreductase/transferase type 4 family.</text>
</comment>
<dbReference type="InterPro" id="IPR016171">
    <property type="entry name" value="Vanillyl_alc_oxidase_C-sub2"/>
</dbReference>
<comment type="cofactor">
    <cofactor evidence="1">
        <name>FAD</name>
        <dbReference type="ChEBI" id="CHEBI:57692"/>
    </cofactor>
</comment>
<dbReference type="AlphaFoldDB" id="A0A1L6FAN7"/>
<dbReference type="SUPFAM" id="SSF55103">
    <property type="entry name" value="FAD-linked oxidases, C-terminal domain"/>
    <property type="match status" value="1"/>
</dbReference>
<dbReference type="FunFam" id="1.10.45.10:FF:000001">
    <property type="entry name" value="D-lactate dehydrogenase mitochondrial"/>
    <property type="match status" value="1"/>
</dbReference>
<evidence type="ECO:0000256" key="3">
    <source>
        <dbReference type="ARBA" id="ARBA00022630"/>
    </source>
</evidence>
<dbReference type="GO" id="GO:0016491">
    <property type="term" value="F:oxidoreductase activity"/>
    <property type="evidence" value="ECO:0007669"/>
    <property type="project" value="UniProtKB-KW"/>
</dbReference>
<keyword evidence="5" id="KW-0560">Oxidoreductase</keyword>
<dbReference type="PROSITE" id="PS51387">
    <property type="entry name" value="FAD_PCMH"/>
    <property type="match status" value="1"/>
</dbReference>
<dbReference type="Gene3D" id="3.30.70.2740">
    <property type="match status" value="1"/>
</dbReference>
<dbReference type="Gene3D" id="3.30.70.2190">
    <property type="match status" value="1"/>
</dbReference>
<dbReference type="Pfam" id="PF01565">
    <property type="entry name" value="FAD_binding_4"/>
    <property type="match status" value="1"/>
</dbReference>
<keyword evidence="3" id="KW-0285">Flavoprotein</keyword>
<organism evidence="7 8">
    <name type="scientific">Thauera chlorobenzoica</name>
    <dbReference type="NCBI Taxonomy" id="96773"/>
    <lineage>
        <taxon>Bacteria</taxon>
        <taxon>Pseudomonadati</taxon>
        <taxon>Pseudomonadota</taxon>
        <taxon>Betaproteobacteria</taxon>
        <taxon>Rhodocyclales</taxon>
        <taxon>Zoogloeaceae</taxon>
        <taxon>Thauera</taxon>
    </lineage>
</organism>
<reference evidence="7 8" key="1">
    <citation type="submission" date="2016-12" db="EMBL/GenBank/DDBJ databases">
        <title>Complete genome sequence of Thauera chlorobenzoica, a Betaproteobacterium degrading haloaromatics anaerobically to CO2 and halides.</title>
        <authorList>
            <person name="Goris T."/>
            <person name="Mergelsberg M."/>
            <person name="Boll M."/>
        </authorList>
    </citation>
    <scope>NUCLEOTIDE SEQUENCE [LARGE SCALE GENOMIC DNA]</scope>
    <source>
        <strain evidence="7 8">3CB1</strain>
    </source>
</reference>
<dbReference type="InterPro" id="IPR006094">
    <property type="entry name" value="Oxid_FAD_bind_N"/>
</dbReference>
<evidence type="ECO:0000256" key="1">
    <source>
        <dbReference type="ARBA" id="ARBA00001974"/>
    </source>
</evidence>
<dbReference type="InterPro" id="IPR016166">
    <property type="entry name" value="FAD-bd_PCMH"/>
</dbReference>
<dbReference type="Pfam" id="PF02913">
    <property type="entry name" value="FAD-oxidase_C"/>
    <property type="match status" value="1"/>
</dbReference>
<feature type="domain" description="FAD-binding PCMH-type" evidence="6">
    <location>
        <begin position="38"/>
        <end position="217"/>
    </location>
</feature>
<dbReference type="KEGG" id="tcl:Tchl_1092"/>
<keyword evidence="8" id="KW-1185">Reference proteome</keyword>
<dbReference type="InterPro" id="IPR036318">
    <property type="entry name" value="FAD-bd_PCMH-like_sf"/>
</dbReference>
<dbReference type="EMBL" id="CP018839">
    <property type="protein sequence ID" value="APR03951.1"/>
    <property type="molecule type" value="Genomic_DNA"/>
</dbReference>
<keyword evidence="4" id="KW-0274">FAD</keyword>
<dbReference type="InterPro" id="IPR051264">
    <property type="entry name" value="FAD-oxidored/transferase_4"/>
</dbReference>
<dbReference type="PANTHER" id="PTHR43716">
    <property type="entry name" value="D-2-HYDROXYGLUTARATE DEHYDROGENASE, MITOCHONDRIAL"/>
    <property type="match status" value="1"/>
</dbReference>
<evidence type="ECO:0000313" key="7">
    <source>
        <dbReference type="EMBL" id="APR03951.1"/>
    </source>
</evidence>
<evidence type="ECO:0000259" key="6">
    <source>
        <dbReference type="PROSITE" id="PS51387"/>
    </source>
</evidence>
<dbReference type="SUPFAM" id="SSF56176">
    <property type="entry name" value="FAD-binding/transporter-associated domain-like"/>
    <property type="match status" value="1"/>
</dbReference>
<dbReference type="GO" id="GO:0022904">
    <property type="term" value="P:respiratory electron transport chain"/>
    <property type="evidence" value="ECO:0007669"/>
    <property type="project" value="TreeGrafter"/>
</dbReference>
<dbReference type="GO" id="GO:0071949">
    <property type="term" value="F:FAD binding"/>
    <property type="evidence" value="ECO:0007669"/>
    <property type="project" value="InterPro"/>
</dbReference>
<proteinExistence type="inferred from homology"/>
<accession>A0A1L6FAN7</accession>
<name>A0A1L6FAN7_9RHOO</name>
<evidence type="ECO:0000256" key="4">
    <source>
        <dbReference type="ARBA" id="ARBA00022827"/>
    </source>
</evidence>
<evidence type="ECO:0000256" key="5">
    <source>
        <dbReference type="ARBA" id="ARBA00023002"/>
    </source>
</evidence>
<sequence length="462" mass="49473">MNSRIPAVTALIEALGCDRVLSGDELRDRPCRDWSEEPSAQPLALLLPRSPQEVAAALRLCHAHRAPVVVQGGLTGLAGGANPAPGEIALSLARLNAIENFDAVGGTVIAQAGVTLQQLQEHVGTEGWSFPLDLGARGSCQLGGNAATNAGGNRVLRHGMMRQNVLGLEVAMADGTLVDMLDRVIKNNAGFDLKQLFIGSEGTLGVITRLSLKLEPARRASSTALCGVRSFQAATRLLRLAKEMLPGLTAYELMWDGFFRASAQAQGRRPPLDGHFPLYVLLESQGHAAPVCDSAMQEFLANALEDGCVEDAVIASSIEQAAGLWGFREGIAELLAHLKPCVAFDVSVALVKMNDLVEELRSDLEARFPHIAHLFFGHLGDGNLHLISGPYAAPEDREAVEKLVYARVGRYRGSISAEHGVGRLKKAYLPMSRNAGELALMARLRNCLDPQGILNRGRVLEA</sequence>
<dbReference type="Gene3D" id="1.10.45.10">
    <property type="entry name" value="Vanillyl-alcohol Oxidase, Chain A, domain 4"/>
    <property type="match status" value="1"/>
</dbReference>
<dbReference type="InterPro" id="IPR016164">
    <property type="entry name" value="FAD-linked_Oxase-like_C"/>
</dbReference>
<dbReference type="Proteomes" id="UP000185739">
    <property type="component" value="Chromosome"/>
</dbReference>
<gene>
    <name evidence="7" type="ORF">Tchl_1092</name>
</gene>
<evidence type="ECO:0000313" key="8">
    <source>
        <dbReference type="Proteomes" id="UP000185739"/>
    </source>
</evidence>
<dbReference type="Gene3D" id="3.30.465.10">
    <property type="match status" value="1"/>
</dbReference>
<dbReference type="InterPro" id="IPR016169">
    <property type="entry name" value="FAD-bd_PCMH_sub2"/>
</dbReference>
<dbReference type="InterPro" id="IPR004113">
    <property type="entry name" value="FAD-bd_oxidored_4_C"/>
</dbReference>
<dbReference type="STRING" id="96773.Tchl_1092"/>